<dbReference type="EMBL" id="APGJ01000007">
    <property type="protein sequence ID" value="EYD71293.1"/>
    <property type="molecule type" value="Genomic_DNA"/>
</dbReference>
<name>A0A017HAW3_9RHOB</name>
<proteinExistence type="predicted"/>
<dbReference type="eggNOG" id="ENOG5030REJ">
    <property type="taxonomic scope" value="Bacteria"/>
</dbReference>
<gene>
    <name evidence="2" type="ORF">Lokhon_02941</name>
</gene>
<dbReference type="Pfam" id="PF17272">
    <property type="entry name" value="DUF5337"/>
    <property type="match status" value="1"/>
</dbReference>
<keyword evidence="1" id="KW-0472">Membrane</keyword>
<keyword evidence="1" id="KW-1133">Transmembrane helix</keyword>
<evidence type="ECO:0000256" key="1">
    <source>
        <dbReference type="SAM" id="Phobius"/>
    </source>
</evidence>
<dbReference type="AlphaFoldDB" id="A0A017HAW3"/>
<feature type="transmembrane region" description="Helical" evidence="1">
    <location>
        <begin position="36"/>
        <end position="56"/>
    </location>
</feature>
<evidence type="ECO:0008006" key="4">
    <source>
        <dbReference type="Google" id="ProtNLM"/>
    </source>
</evidence>
<reference evidence="2 3" key="1">
    <citation type="submission" date="2013-03" db="EMBL/GenBank/DDBJ databases">
        <authorList>
            <person name="Fiebig A."/>
            <person name="Goeker M."/>
            <person name="Klenk H.-P.P."/>
        </authorList>
    </citation>
    <scope>NUCLEOTIDE SEQUENCE [LARGE SCALE GENOMIC DNA]</scope>
    <source>
        <strain evidence="2 3">DSM 17492</strain>
    </source>
</reference>
<dbReference type="HOGENOM" id="CLU_186930_1_0_5"/>
<organism evidence="2 3">
    <name type="scientific">Limimaricola hongkongensis DSM 17492</name>
    <dbReference type="NCBI Taxonomy" id="1122180"/>
    <lineage>
        <taxon>Bacteria</taxon>
        <taxon>Pseudomonadati</taxon>
        <taxon>Pseudomonadota</taxon>
        <taxon>Alphaproteobacteria</taxon>
        <taxon>Rhodobacterales</taxon>
        <taxon>Paracoccaceae</taxon>
        <taxon>Limimaricola</taxon>
    </lineage>
</organism>
<dbReference type="InterPro" id="IPR020308">
    <property type="entry name" value="Uncharacterised_Ynq1"/>
</dbReference>
<comment type="caution">
    <text evidence="2">The sequence shown here is derived from an EMBL/GenBank/DDBJ whole genome shotgun (WGS) entry which is preliminary data.</text>
</comment>
<feature type="transmembrane region" description="Helical" evidence="1">
    <location>
        <begin position="9"/>
        <end position="30"/>
    </location>
</feature>
<dbReference type="OrthoDB" id="7658896at2"/>
<dbReference type="Proteomes" id="UP000025047">
    <property type="component" value="Unassembled WGS sequence"/>
</dbReference>
<dbReference type="PATRIC" id="fig|1122180.6.peg.2921"/>
<dbReference type="STRING" id="1122180.Lokhon_02941"/>
<keyword evidence="1" id="KW-0812">Transmembrane</keyword>
<dbReference type="RefSeq" id="WP_017927381.1">
    <property type="nucleotide sequence ID" value="NZ_KB822995.1"/>
</dbReference>
<sequence length="67" mass="7403">MSGAAGRRAALVLAGTGAFWVIAVFAGNALGLPQRWRGLFDLMALAGFVMGLWMTYQTWRARRDDER</sequence>
<evidence type="ECO:0000313" key="3">
    <source>
        <dbReference type="Proteomes" id="UP000025047"/>
    </source>
</evidence>
<evidence type="ECO:0000313" key="2">
    <source>
        <dbReference type="EMBL" id="EYD71293.1"/>
    </source>
</evidence>
<protein>
    <recommendedName>
        <fullName evidence="4">DUF5337 domain-containing protein</fullName>
    </recommendedName>
</protein>
<keyword evidence="3" id="KW-1185">Reference proteome</keyword>
<accession>A0A017HAW3</accession>